<feature type="transmembrane region" description="Helical" evidence="8">
    <location>
        <begin position="223"/>
        <end position="246"/>
    </location>
</feature>
<evidence type="ECO:0000313" key="11">
    <source>
        <dbReference type="Ensembl" id="ENSPNAP00000000601.2"/>
    </source>
</evidence>
<dbReference type="InterPro" id="IPR017981">
    <property type="entry name" value="GPCR_2-like_7TM"/>
</dbReference>
<dbReference type="GO" id="GO:0007189">
    <property type="term" value="P:adenylate cyclase-activating G protein-coupled receptor signaling pathway"/>
    <property type="evidence" value="ECO:0007669"/>
    <property type="project" value="TreeGrafter"/>
</dbReference>
<reference evidence="11" key="2">
    <citation type="submission" date="2025-08" db="UniProtKB">
        <authorList>
            <consortium name="Ensembl"/>
        </authorList>
    </citation>
    <scope>IDENTIFICATION</scope>
</reference>
<evidence type="ECO:0000256" key="8">
    <source>
        <dbReference type="SAM" id="Phobius"/>
    </source>
</evidence>
<dbReference type="InterPro" id="IPR057244">
    <property type="entry name" value="GAIN_B"/>
</dbReference>
<accession>A0A3B4BQ23</accession>
<name>A0A3B4BQ23_PYGNA</name>
<dbReference type="InterPro" id="IPR000832">
    <property type="entry name" value="GPCR_2_secretin-like"/>
</dbReference>
<dbReference type="InterPro" id="IPR000203">
    <property type="entry name" value="GPS"/>
</dbReference>
<dbReference type="SMART" id="SM00303">
    <property type="entry name" value="GPS"/>
    <property type="match status" value="1"/>
</dbReference>
<gene>
    <name evidence="11" type="primary">SLC36A1</name>
</gene>
<evidence type="ECO:0000256" key="4">
    <source>
        <dbReference type="ARBA" id="ARBA00022989"/>
    </source>
</evidence>
<dbReference type="Pfam" id="PF00002">
    <property type="entry name" value="7tm_2"/>
    <property type="match status" value="1"/>
</dbReference>
<dbReference type="InterPro" id="IPR046338">
    <property type="entry name" value="GAIN_dom_sf"/>
</dbReference>
<dbReference type="PROSITE" id="PS50221">
    <property type="entry name" value="GAIN_B"/>
    <property type="match status" value="1"/>
</dbReference>
<keyword evidence="7" id="KW-0325">Glycoprotein</keyword>
<keyword evidence="5 8" id="KW-0472">Membrane</keyword>
<evidence type="ECO:0000259" key="9">
    <source>
        <dbReference type="PROSITE" id="PS50221"/>
    </source>
</evidence>
<feature type="transmembrane region" description="Helical" evidence="8">
    <location>
        <begin position="150"/>
        <end position="171"/>
    </location>
</feature>
<dbReference type="AlphaFoldDB" id="A0A3B4BQ23"/>
<evidence type="ECO:0000256" key="6">
    <source>
        <dbReference type="ARBA" id="ARBA00023157"/>
    </source>
</evidence>
<feature type="domain" description="G-protein coupled receptors family 2 profile 2" evidence="10">
    <location>
        <begin position="142"/>
        <end position="367"/>
    </location>
</feature>
<evidence type="ECO:0000313" key="12">
    <source>
        <dbReference type="Proteomes" id="UP001501920"/>
    </source>
</evidence>
<reference evidence="11 12" key="1">
    <citation type="submission" date="2020-10" db="EMBL/GenBank/DDBJ databases">
        <title>Pygocentrus nattereri (red-bellied piranha) genome, fPygNat1, primary haplotype.</title>
        <authorList>
            <person name="Myers G."/>
            <person name="Meyer A."/>
            <person name="Karagic N."/>
            <person name="Pippel M."/>
            <person name="Winkler S."/>
            <person name="Tracey A."/>
            <person name="Wood J."/>
            <person name="Formenti G."/>
            <person name="Howe K."/>
            <person name="Fedrigo O."/>
            <person name="Jarvis E.D."/>
        </authorList>
    </citation>
    <scope>NUCLEOTIDE SEQUENCE [LARGE SCALE GENOMIC DNA]</scope>
</reference>
<dbReference type="PANTHER" id="PTHR45813">
    <property type="entry name" value="IG-LIKE DOMAIN-CONTAINING PROTEIN"/>
    <property type="match status" value="1"/>
</dbReference>
<feature type="transmembrane region" description="Helical" evidence="8">
    <location>
        <begin position="419"/>
        <end position="443"/>
    </location>
</feature>
<dbReference type="Pfam" id="PF01825">
    <property type="entry name" value="GPS"/>
    <property type="match status" value="1"/>
</dbReference>
<dbReference type="GO" id="GO:0004930">
    <property type="term" value="F:G protein-coupled receptor activity"/>
    <property type="evidence" value="ECO:0007669"/>
    <property type="project" value="InterPro"/>
</dbReference>
<keyword evidence="4 8" id="KW-1133">Transmembrane helix</keyword>
<keyword evidence="6" id="KW-1015">Disulfide bond</keyword>
<dbReference type="GO" id="GO:0016020">
    <property type="term" value="C:membrane"/>
    <property type="evidence" value="ECO:0007669"/>
    <property type="project" value="UniProtKB-SubCell"/>
</dbReference>
<dbReference type="FunFam" id="1.20.1070.10:FF:000058">
    <property type="entry name" value="Adhesion G protein-coupled receptor F5"/>
    <property type="match status" value="1"/>
</dbReference>
<dbReference type="PANTHER" id="PTHR45813:SF2">
    <property type="entry name" value="ADHESION G-PROTEIN COUPLED RECEPTOR F3"/>
    <property type="match status" value="1"/>
</dbReference>
<proteinExistence type="inferred from homology"/>
<evidence type="ECO:0000256" key="5">
    <source>
        <dbReference type="ARBA" id="ARBA00023136"/>
    </source>
</evidence>
<feature type="transmembrane region" description="Helical" evidence="8">
    <location>
        <begin position="346"/>
        <end position="371"/>
    </location>
</feature>
<evidence type="ECO:0000256" key="3">
    <source>
        <dbReference type="ARBA" id="ARBA00022692"/>
    </source>
</evidence>
<organism evidence="11 12">
    <name type="scientific">Pygocentrus nattereri</name>
    <name type="common">Red-bellied piranha</name>
    <dbReference type="NCBI Taxonomy" id="42514"/>
    <lineage>
        <taxon>Eukaryota</taxon>
        <taxon>Metazoa</taxon>
        <taxon>Chordata</taxon>
        <taxon>Craniata</taxon>
        <taxon>Vertebrata</taxon>
        <taxon>Euteleostomi</taxon>
        <taxon>Actinopterygii</taxon>
        <taxon>Neopterygii</taxon>
        <taxon>Teleostei</taxon>
        <taxon>Ostariophysi</taxon>
        <taxon>Characiformes</taxon>
        <taxon>Characoidei</taxon>
        <taxon>Pygocentrus</taxon>
    </lineage>
</organism>
<comment type="subcellular location">
    <subcellularLocation>
        <location evidence="1">Membrane</location>
        <topology evidence="1">Multi-pass membrane protein</topology>
    </subcellularLocation>
</comment>
<evidence type="ECO:0000256" key="7">
    <source>
        <dbReference type="ARBA" id="ARBA00023180"/>
    </source>
</evidence>
<sequence length="458" mass="51616">MSQLQQTNVQIIYNKSDPSTPQTFSSDFGVSVTEISSNMSVQTAFKNLGSKFPSTLNNIETVPSETVLSVIGDKMTKISVEYNQERLPNHEMYCVYWDDINSEWSEEGCKWGGVSKPKLCTCNHLSAFTILMAKHPIELKYMEELTYTGLGFSIVSLTLCLVIEFLVWNAVVKTNIAHFRHTVLVNIAVCLLIAHCSFLTAPVPSASPPYWCLPLTVMKHFCFLAAFFWMLCLSLGLLHQVIFVFVHLRKKVYLGLCVFLGYICPLVIVIVTFITYDNGRPGSYYSGETCWLIYEAALKGSIHAFLFPVFIIVFVNMFTMVVVISRILKPNLSEGSSHDEKEVARSIVKTIVLLTPTLGITWILGLFVLMLDLTTTPYAQIITHSGLNKTLQMAHKLLCFLGQITRSLHTESCFIYPRYFLACVSTLMLNQCGLLFVCCLSLVKQLIVSILRNAFLRY</sequence>
<evidence type="ECO:0000259" key="10">
    <source>
        <dbReference type="PROSITE" id="PS50261"/>
    </source>
</evidence>
<feature type="transmembrane region" description="Helical" evidence="8">
    <location>
        <begin position="253"/>
        <end position="276"/>
    </location>
</feature>
<keyword evidence="3 8" id="KW-0812">Transmembrane</keyword>
<dbReference type="PROSITE" id="PS50261">
    <property type="entry name" value="G_PROTEIN_RECEP_F2_4"/>
    <property type="match status" value="1"/>
</dbReference>
<dbReference type="GO" id="GO:0007166">
    <property type="term" value="P:cell surface receptor signaling pathway"/>
    <property type="evidence" value="ECO:0007669"/>
    <property type="project" value="InterPro"/>
</dbReference>
<keyword evidence="12" id="KW-1185">Reference proteome</keyword>
<dbReference type="PRINTS" id="PR00249">
    <property type="entry name" value="GPCRSECRETIN"/>
</dbReference>
<feature type="domain" description="GAIN-B" evidence="9">
    <location>
        <begin position="1"/>
        <end position="138"/>
    </location>
</feature>
<evidence type="ECO:0000256" key="2">
    <source>
        <dbReference type="ARBA" id="ARBA00007343"/>
    </source>
</evidence>
<protein>
    <submittedName>
        <fullName evidence="11">Uncharacterized protein</fullName>
    </submittedName>
</protein>
<dbReference type="Gene3D" id="1.20.1070.10">
    <property type="entry name" value="Rhodopsin 7-helix transmembrane proteins"/>
    <property type="match status" value="1"/>
</dbReference>
<dbReference type="GeneTree" id="ENSGT00940000161541"/>
<reference evidence="11" key="3">
    <citation type="submission" date="2025-09" db="UniProtKB">
        <authorList>
            <consortium name="Ensembl"/>
        </authorList>
    </citation>
    <scope>IDENTIFICATION</scope>
</reference>
<evidence type="ECO:0000256" key="1">
    <source>
        <dbReference type="ARBA" id="ARBA00004141"/>
    </source>
</evidence>
<dbReference type="Proteomes" id="UP001501920">
    <property type="component" value="Chromosome 10"/>
</dbReference>
<feature type="transmembrane region" description="Helical" evidence="8">
    <location>
        <begin position="302"/>
        <end position="325"/>
    </location>
</feature>
<feature type="transmembrane region" description="Helical" evidence="8">
    <location>
        <begin position="183"/>
        <end position="203"/>
    </location>
</feature>
<dbReference type="Gene3D" id="2.60.220.50">
    <property type="match status" value="1"/>
</dbReference>
<dbReference type="InterPro" id="IPR051587">
    <property type="entry name" value="Adhesion_GPCR"/>
</dbReference>
<dbReference type="Ensembl" id="ENSPNAT00000013575.2">
    <property type="protein sequence ID" value="ENSPNAP00000000601.2"/>
    <property type="gene ID" value="ENSPNAG00000000345.2"/>
</dbReference>
<comment type="similarity">
    <text evidence="2">Belongs to the G-protein coupled receptor 2 family. Adhesion G-protein coupled receptor (ADGR) subfamily.</text>
</comment>